<evidence type="ECO:0000256" key="3">
    <source>
        <dbReference type="ARBA" id="ARBA00023163"/>
    </source>
</evidence>
<keyword evidence="4" id="KW-0539">Nucleus</keyword>
<dbReference type="Pfam" id="PF00505">
    <property type="entry name" value="HMG_box"/>
    <property type="match status" value="1"/>
</dbReference>
<dbReference type="InterPro" id="IPR050140">
    <property type="entry name" value="SRY-related_HMG-box_TF-like"/>
</dbReference>
<gene>
    <name evidence="7" type="primary">MAT1-2-1</name>
</gene>
<evidence type="ECO:0000256" key="2">
    <source>
        <dbReference type="ARBA" id="ARBA00023125"/>
    </source>
</evidence>
<reference evidence="7" key="2">
    <citation type="submission" date="2005-02" db="EMBL/GenBank/DDBJ databases">
        <title>Characterisation of the mating-type locus in the genus Xanthoria.</title>
        <authorList>
            <person name="Scherrer S."/>
            <person name="Zippler U."/>
            <person name="Honegger R."/>
        </authorList>
    </citation>
    <scope>NUCLEOTIDE SEQUENCE</scope>
</reference>
<sequence>MATSNMQLAEHVWMLYASNINHGFVNDVLVDAAVENAIGSDGMALIAERFQSMIQAPVKIKNRGSLPTLISPVTNTDWRETITLTKPKAKTVPKKAKVARPPNAFILYRQHHHPIVKAQSPDLHNNQISIMLGQQWQNEAADIKAQFKSMAEKIKKEHLSAHPNYQYQPRKPAEKKRRMTRRKAEKLNAQAESSKTPTDTATIPAFEKTSTGNAVFTLGDDSIKDDPTLMAMLQKHNRDVMASTTHYVEPAGAALFSERSEEAHDDASFYGNMLNFDEMYPSEYGPNDLLPADAAMLAMVSAAGDDAMLAAFDYNLQKKQHAEYHRELSRFSTLWTPSSPNHETPSIGDIV</sequence>
<evidence type="ECO:0000259" key="6">
    <source>
        <dbReference type="PROSITE" id="PS50118"/>
    </source>
</evidence>
<dbReference type="FunFam" id="1.10.30.10:FF:000041">
    <property type="entry name" value="HMG box family protein"/>
    <property type="match status" value="1"/>
</dbReference>
<dbReference type="GO" id="GO:0005634">
    <property type="term" value="C:nucleus"/>
    <property type="evidence" value="ECO:0007669"/>
    <property type="project" value="UniProtKB-UniRule"/>
</dbReference>
<dbReference type="PROSITE" id="PS50118">
    <property type="entry name" value="HMG_BOX_2"/>
    <property type="match status" value="1"/>
</dbReference>
<dbReference type="GO" id="GO:0030154">
    <property type="term" value="P:cell differentiation"/>
    <property type="evidence" value="ECO:0007669"/>
    <property type="project" value="TreeGrafter"/>
</dbReference>
<dbReference type="Gene3D" id="1.10.30.10">
    <property type="entry name" value="High mobility group box domain"/>
    <property type="match status" value="1"/>
</dbReference>
<feature type="compositionally biased region" description="Polar residues" evidence="5">
    <location>
        <begin position="190"/>
        <end position="200"/>
    </location>
</feature>
<dbReference type="PANTHER" id="PTHR10270">
    <property type="entry name" value="SOX TRANSCRIPTION FACTOR"/>
    <property type="match status" value="1"/>
</dbReference>
<dbReference type="EMBL" id="AJ888227">
    <property type="protein sequence ID" value="CAI59780.2"/>
    <property type="molecule type" value="Genomic_DNA"/>
</dbReference>
<dbReference type="SUPFAM" id="SSF47095">
    <property type="entry name" value="HMG-box"/>
    <property type="match status" value="1"/>
</dbReference>
<keyword evidence="1" id="KW-0805">Transcription regulation</keyword>
<dbReference type="InterPro" id="IPR009071">
    <property type="entry name" value="HMG_box_dom"/>
</dbReference>
<reference evidence="7" key="1">
    <citation type="journal article" date="2005" name="Fungal Genet. Biol.">
        <title>Characterisation of the mating-type locus in the genus Xanthoria (lichen-forming ascomycetes, Lecanoromycetes).</title>
        <authorList>
            <person name="Scherrer S."/>
            <person name="Zippler U."/>
            <person name="Honegger R."/>
        </authorList>
    </citation>
    <scope>NUCLEOTIDE SEQUENCE</scope>
</reference>
<evidence type="ECO:0000256" key="4">
    <source>
        <dbReference type="PROSITE-ProRule" id="PRU00267"/>
    </source>
</evidence>
<feature type="DNA-binding region" description="HMG box" evidence="4">
    <location>
        <begin position="98"/>
        <end position="166"/>
    </location>
</feature>
<feature type="compositionally biased region" description="Basic residues" evidence="5">
    <location>
        <begin position="173"/>
        <end position="184"/>
    </location>
</feature>
<evidence type="ECO:0000256" key="5">
    <source>
        <dbReference type="SAM" id="MobiDB-lite"/>
    </source>
</evidence>
<keyword evidence="3" id="KW-0804">Transcription</keyword>
<protein>
    <submittedName>
        <fullName evidence="7">Mating-type protein MAT1-2-1</fullName>
    </submittedName>
</protein>
<dbReference type="GO" id="GO:0001228">
    <property type="term" value="F:DNA-binding transcription activator activity, RNA polymerase II-specific"/>
    <property type="evidence" value="ECO:0007669"/>
    <property type="project" value="TreeGrafter"/>
</dbReference>
<evidence type="ECO:0000256" key="1">
    <source>
        <dbReference type="ARBA" id="ARBA00023015"/>
    </source>
</evidence>
<dbReference type="InterPro" id="IPR036910">
    <property type="entry name" value="HMG_box_dom_sf"/>
</dbReference>
<dbReference type="GO" id="GO:0000978">
    <property type="term" value="F:RNA polymerase II cis-regulatory region sequence-specific DNA binding"/>
    <property type="evidence" value="ECO:0007669"/>
    <property type="project" value="TreeGrafter"/>
</dbReference>
<dbReference type="CDD" id="cd01389">
    <property type="entry name" value="HMG-box_ROX1-like"/>
    <property type="match status" value="1"/>
</dbReference>
<proteinExistence type="predicted"/>
<keyword evidence="2 4" id="KW-0238">DNA-binding</keyword>
<dbReference type="AlphaFoldDB" id="Q4GZL4"/>
<dbReference type="GO" id="GO:0000122">
    <property type="term" value="P:negative regulation of transcription by RNA polymerase II"/>
    <property type="evidence" value="ECO:0007669"/>
    <property type="project" value="TreeGrafter"/>
</dbReference>
<feature type="region of interest" description="Disordered" evidence="5">
    <location>
        <begin position="159"/>
        <end position="200"/>
    </location>
</feature>
<feature type="domain" description="HMG box" evidence="6">
    <location>
        <begin position="98"/>
        <end position="166"/>
    </location>
</feature>
<dbReference type="SMART" id="SM00398">
    <property type="entry name" value="HMG"/>
    <property type="match status" value="1"/>
</dbReference>
<name>Q4GZL4_9LECA</name>
<dbReference type="PANTHER" id="PTHR10270:SF161">
    <property type="entry name" value="SEX-DETERMINING REGION Y PROTEIN"/>
    <property type="match status" value="1"/>
</dbReference>
<accession>Q4GZL4</accession>
<evidence type="ECO:0000313" key="7">
    <source>
        <dbReference type="EMBL" id="CAI59780.2"/>
    </source>
</evidence>
<organism evidence="7">
    <name type="scientific">Dufourea flammea</name>
    <dbReference type="NCBI Taxonomy" id="115814"/>
    <lineage>
        <taxon>Eukaryota</taxon>
        <taxon>Fungi</taxon>
        <taxon>Dikarya</taxon>
        <taxon>Ascomycota</taxon>
        <taxon>Pezizomycotina</taxon>
        <taxon>Lecanoromycetes</taxon>
        <taxon>OSLEUM clade</taxon>
        <taxon>Lecanoromycetidae</taxon>
        <taxon>Teloschistales</taxon>
        <taxon>Teloschistineae</taxon>
        <taxon>Teloschistaceae</taxon>
        <taxon>Xanthorioideae</taxon>
        <taxon>Dufourea</taxon>
    </lineage>
</organism>